<dbReference type="Proteomes" id="UP000176951">
    <property type="component" value="Unassembled WGS sequence"/>
</dbReference>
<protein>
    <submittedName>
        <fullName evidence="3">Uncharacterized protein</fullName>
    </submittedName>
</protein>
<evidence type="ECO:0000256" key="2">
    <source>
        <dbReference type="SAM" id="Phobius"/>
    </source>
</evidence>
<name>A0A1G2PX69_9BACT</name>
<feature type="region of interest" description="Disordered" evidence="1">
    <location>
        <begin position="141"/>
        <end position="179"/>
    </location>
</feature>
<evidence type="ECO:0000256" key="1">
    <source>
        <dbReference type="SAM" id="MobiDB-lite"/>
    </source>
</evidence>
<comment type="caution">
    <text evidence="3">The sequence shown here is derived from an EMBL/GenBank/DDBJ whole genome shotgun (WGS) entry which is preliminary data.</text>
</comment>
<feature type="compositionally biased region" description="Pro residues" evidence="1">
    <location>
        <begin position="144"/>
        <end position="174"/>
    </location>
</feature>
<keyword evidence="2" id="KW-0472">Membrane</keyword>
<gene>
    <name evidence="3" type="ORF">A3A97_03950</name>
</gene>
<evidence type="ECO:0000313" key="4">
    <source>
        <dbReference type="Proteomes" id="UP000176951"/>
    </source>
</evidence>
<evidence type="ECO:0000313" key="3">
    <source>
        <dbReference type="EMBL" id="OHA52934.1"/>
    </source>
</evidence>
<feature type="compositionally biased region" description="Low complexity" evidence="1">
    <location>
        <begin position="22"/>
        <end position="32"/>
    </location>
</feature>
<reference evidence="3 4" key="1">
    <citation type="journal article" date="2016" name="Nat. Commun.">
        <title>Thousands of microbial genomes shed light on interconnected biogeochemical processes in an aquifer system.</title>
        <authorList>
            <person name="Anantharaman K."/>
            <person name="Brown C.T."/>
            <person name="Hug L.A."/>
            <person name="Sharon I."/>
            <person name="Castelle C.J."/>
            <person name="Probst A.J."/>
            <person name="Thomas B.C."/>
            <person name="Singh A."/>
            <person name="Wilkins M.J."/>
            <person name="Karaoz U."/>
            <person name="Brodie E.L."/>
            <person name="Williams K.H."/>
            <person name="Hubbard S.S."/>
            <person name="Banfield J.F."/>
        </authorList>
    </citation>
    <scope>NUCLEOTIDE SEQUENCE [LARGE SCALE GENOMIC DNA]</scope>
</reference>
<accession>A0A1G2PX69</accession>
<feature type="region of interest" description="Disordered" evidence="1">
    <location>
        <begin position="1"/>
        <end position="98"/>
    </location>
</feature>
<sequence>MLQENPYGFDPSNPSSGGGGSQDSNNFSSGAAPPTPPSSGGFDGVGSVGGYVPPQPPPVINPLNDLNNAASAEAPDYTSSIPPALSPESGNAQQDTGRKAPNKKILIVLVFVLLLLGIIGGGAFALMSGLIKNPFGGDTTPAPVVTPPPAEPTAPPAEPQPVPEPPPIPEPPPVQSNDDMRVTDLNILATGLNSYGVSYSNAYPSTGDQLIHVGVTNTPCFELLAENLIPSCPSDPAGDSAFYGYKSNGVSYEVTAKLDDSTCTRSGAIITGSICLYSIKGGSITQP</sequence>
<keyword evidence="2" id="KW-1133">Transmembrane helix</keyword>
<feature type="transmembrane region" description="Helical" evidence="2">
    <location>
        <begin position="105"/>
        <end position="131"/>
    </location>
</feature>
<proteinExistence type="predicted"/>
<dbReference type="EMBL" id="MHSW01000002">
    <property type="protein sequence ID" value="OHA52934.1"/>
    <property type="molecule type" value="Genomic_DNA"/>
</dbReference>
<keyword evidence="2" id="KW-0812">Transmembrane</keyword>
<dbReference type="AlphaFoldDB" id="A0A1G2PX69"/>
<organism evidence="3 4">
    <name type="scientific">Candidatus Terrybacteria bacterium RIFCSPLOWO2_01_FULL_40_23</name>
    <dbReference type="NCBI Taxonomy" id="1802366"/>
    <lineage>
        <taxon>Bacteria</taxon>
        <taxon>Candidatus Terryibacteriota</taxon>
    </lineage>
</organism>